<protein>
    <submittedName>
        <fullName evidence="2">Uncharacterized protein</fullName>
    </submittedName>
</protein>
<name>A0A6A5ZCF8_9PLEO</name>
<organism evidence="2 3">
    <name type="scientific">Lophiotrema nucula</name>
    <dbReference type="NCBI Taxonomy" id="690887"/>
    <lineage>
        <taxon>Eukaryota</taxon>
        <taxon>Fungi</taxon>
        <taxon>Dikarya</taxon>
        <taxon>Ascomycota</taxon>
        <taxon>Pezizomycotina</taxon>
        <taxon>Dothideomycetes</taxon>
        <taxon>Pleosporomycetidae</taxon>
        <taxon>Pleosporales</taxon>
        <taxon>Lophiotremataceae</taxon>
        <taxon>Lophiotrema</taxon>
    </lineage>
</organism>
<dbReference type="Proteomes" id="UP000799770">
    <property type="component" value="Unassembled WGS sequence"/>
</dbReference>
<dbReference type="AlphaFoldDB" id="A0A6A5ZCF8"/>
<evidence type="ECO:0000313" key="3">
    <source>
        <dbReference type="Proteomes" id="UP000799770"/>
    </source>
</evidence>
<feature type="region of interest" description="Disordered" evidence="1">
    <location>
        <begin position="1"/>
        <end position="21"/>
    </location>
</feature>
<accession>A0A6A5ZCF8</accession>
<dbReference type="EMBL" id="ML977320">
    <property type="protein sequence ID" value="KAF2116734.1"/>
    <property type="molecule type" value="Genomic_DNA"/>
</dbReference>
<keyword evidence="3" id="KW-1185">Reference proteome</keyword>
<sequence length="149" mass="15602">MPERHLMCVGTGANEPSSSGLHARTRWSGLMRAVPAPARQSANTTTPQARRPPIFARASADRRACVWARVKVELEGRGEVRFCLFCCLSTRASGMFLNITAAIHGHHIASSLFSAGARQHAAGGPGIPAASASATNTARAARALGLCAL</sequence>
<reference evidence="2" key="1">
    <citation type="journal article" date="2020" name="Stud. Mycol.">
        <title>101 Dothideomycetes genomes: a test case for predicting lifestyles and emergence of pathogens.</title>
        <authorList>
            <person name="Haridas S."/>
            <person name="Albert R."/>
            <person name="Binder M."/>
            <person name="Bloem J."/>
            <person name="Labutti K."/>
            <person name="Salamov A."/>
            <person name="Andreopoulos B."/>
            <person name="Baker S."/>
            <person name="Barry K."/>
            <person name="Bills G."/>
            <person name="Bluhm B."/>
            <person name="Cannon C."/>
            <person name="Castanera R."/>
            <person name="Culley D."/>
            <person name="Daum C."/>
            <person name="Ezra D."/>
            <person name="Gonzalez J."/>
            <person name="Henrissat B."/>
            <person name="Kuo A."/>
            <person name="Liang C."/>
            <person name="Lipzen A."/>
            <person name="Lutzoni F."/>
            <person name="Magnuson J."/>
            <person name="Mondo S."/>
            <person name="Nolan M."/>
            <person name="Ohm R."/>
            <person name="Pangilinan J."/>
            <person name="Park H.-J."/>
            <person name="Ramirez L."/>
            <person name="Alfaro M."/>
            <person name="Sun H."/>
            <person name="Tritt A."/>
            <person name="Yoshinaga Y."/>
            <person name="Zwiers L.-H."/>
            <person name="Turgeon B."/>
            <person name="Goodwin S."/>
            <person name="Spatafora J."/>
            <person name="Crous P."/>
            <person name="Grigoriev I."/>
        </authorList>
    </citation>
    <scope>NUCLEOTIDE SEQUENCE</scope>
    <source>
        <strain evidence="2">CBS 627.86</strain>
    </source>
</reference>
<evidence type="ECO:0000313" key="2">
    <source>
        <dbReference type="EMBL" id="KAF2116734.1"/>
    </source>
</evidence>
<gene>
    <name evidence="2" type="ORF">BDV96DRAFT_645146</name>
</gene>
<evidence type="ECO:0000256" key="1">
    <source>
        <dbReference type="SAM" id="MobiDB-lite"/>
    </source>
</evidence>
<proteinExistence type="predicted"/>